<dbReference type="GO" id="GO:0000774">
    <property type="term" value="F:adenyl-nucleotide exchange factor activity"/>
    <property type="evidence" value="ECO:0007669"/>
    <property type="project" value="TreeGrafter"/>
</dbReference>
<dbReference type="Pfam" id="PF13646">
    <property type="entry name" value="HEAT_2"/>
    <property type="match status" value="1"/>
</dbReference>
<dbReference type="PROSITE" id="PS50077">
    <property type="entry name" value="HEAT_REPEAT"/>
    <property type="match status" value="1"/>
</dbReference>
<dbReference type="OrthoDB" id="5323at2759"/>
<dbReference type="eggNOG" id="KOG2160">
    <property type="taxonomic scope" value="Eukaryota"/>
</dbReference>
<feature type="domain" description="Nucleotide exchange factor Fes1" evidence="4">
    <location>
        <begin position="37"/>
        <end position="124"/>
    </location>
</feature>
<dbReference type="GO" id="GO:0005783">
    <property type="term" value="C:endoplasmic reticulum"/>
    <property type="evidence" value="ECO:0007669"/>
    <property type="project" value="TreeGrafter"/>
</dbReference>
<evidence type="ECO:0000259" key="4">
    <source>
        <dbReference type="Pfam" id="PF08609"/>
    </source>
</evidence>
<dbReference type="AlphaFoldDB" id="M2XIS8"/>
<feature type="repeat" description="HEAT" evidence="2">
    <location>
        <begin position="173"/>
        <end position="206"/>
    </location>
</feature>
<sequence>MSNDDSTLEENSREPQRQVSSTERVEEENAQRITRNLHSLLHWSVENSSGDYQANDSCDTENGSLEEQLIMNRKWLEALLPNDAEAMRLLGEQIADSNVDDSQRTQLLDDLEAYIEDINCAINMDKVGAFKPVLECLRIDSSEAVRAKALEVIGSALQDSTEVRQTFMTYEEAIPLLIECMRDNSSLVRAKAVRAVSALLRNFSAAIGPFRSAKGGEILVQMATTDEDRAVRHRALFFLEHCLQSENDWFAVEVAASPASVANIVQRLRIRQTDNIEHANDVSELEAIIGALTTLASFPKTVRVLHDAALLQVLEQLELRDIHEDLTNKIQQLRNKLSESRY</sequence>
<dbReference type="SUPFAM" id="SSF48371">
    <property type="entry name" value="ARM repeat"/>
    <property type="match status" value="1"/>
</dbReference>
<dbReference type="Proteomes" id="UP000030680">
    <property type="component" value="Unassembled WGS sequence"/>
</dbReference>
<dbReference type="InterPro" id="IPR011989">
    <property type="entry name" value="ARM-like"/>
</dbReference>
<feature type="region of interest" description="Disordered" evidence="3">
    <location>
        <begin position="1"/>
        <end position="31"/>
    </location>
</feature>
<evidence type="ECO:0000313" key="5">
    <source>
        <dbReference type="EMBL" id="EME30007.1"/>
    </source>
</evidence>
<accession>M2XIS8</accession>
<evidence type="ECO:0000256" key="3">
    <source>
        <dbReference type="SAM" id="MobiDB-lite"/>
    </source>
</evidence>
<proteinExistence type="predicted"/>
<gene>
    <name evidence="5" type="ORF">Gasu_25960</name>
</gene>
<evidence type="ECO:0000256" key="2">
    <source>
        <dbReference type="PROSITE-ProRule" id="PRU00103"/>
    </source>
</evidence>
<keyword evidence="6" id="KW-1185">Reference proteome</keyword>
<reference evidence="6" key="1">
    <citation type="journal article" date="2013" name="Science">
        <title>Gene transfer from bacteria and archaea facilitated evolution of an extremophilic eukaryote.</title>
        <authorList>
            <person name="Schonknecht G."/>
            <person name="Chen W.H."/>
            <person name="Ternes C.M."/>
            <person name="Barbier G.G."/>
            <person name="Shrestha R.P."/>
            <person name="Stanke M."/>
            <person name="Brautigam A."/>
            <person name="Baker B.J."/>
            <person name="Banfield J.F."/>
            <person name="Garavito R.M."/>
            <person name="Carr K."/>
            <person name="Wilkerson C."/>
            <person name="Rensing S.A."/>
            <person name="Gagneul D."/>
            <person name="Dickenson N.E."/>
            <person name="Oesterhelt C."/>
            <person name="Lercher M.J."/>
            <person name="Weber A.P."/>
        </authorList>
    </citation>
    <scope>NUCLEOTIDE SEQUENCE [LARGE SCALE GENOMIC DNA]</scope>
    <source>
        <strain evidence="6">074W</strain>
    </source>
</reference>
<dbReference type="Gramene" id="EME30007">
    <property type="protein sequence ID" value="EME30007"/>
    <property type="gene ID" value="Gasu_25960"/>
</dbReference>
<dbReference type="RefSeq" id="XP_005706527.1">
    <property type="nucleotide sequence ID" value="XM_005706470.1"/>
</dbReference>
<dbReference type="InterPro" id="IPR016024">
    <property type="entry name" value="ARM-type_fold"/>
</dbReference>
<dbReference type="PANTHER" id="PTHR19316:SF18">
    <property type="entry name" value="HSP70-BINDING PROTEIN 1"/>
    <property type="match status" value="1"/>
</dbReference>
<organism evidence="5 6">
    <name type="scientific">Galdieria sulphuraria</name>
    <name type="common">Red alga</name>
    <dbReference type="NCBI Taxonomy" id="130081"/>
    <lineage>
        <taxon>Eukaryota</taxon>
        <taxon>Rhodophyta</taxon>
        <taxon>Bangiophyceae</taxon>
        <taxon>Galdieriales</taxon>
        <taxon>Galdieriaceae</taxon>
        <taxon>Galdieria</taxon>
    </lineage>
</organism>
<dbReference type="Pfam" id="PF08609">
    <property type="entry name" value="Fes1"/>
    <property type="match status" value="1"/>
</dbReference>
<dbReference type="EMBL" id="KB454503">
    <property type="protein sequence ID" value="EME30007.1"/>
    <property type="molecule type" value="Genomic_DNA"/>
</dbReference>
<dbReference type="InterPro" id="IPR021133">
    <property type="entry name" value="HEAT_type_2"/>
</dbReference>
<dbReference type="STRING" id="130081.M2XIS8"/>
<evidence type="ECO:0000313" key="6">
    <source>
        <dbReference type="Proteomes" id="UP000030680"/>
    </source>
</evidence>
<dbReference type="GeneID" id="17088768"/>
<dbReference type="Gene3D" id="1.25.10.10">
    <property type="entry name" value="Leucine-rich Repeat Variant"/>
    <property type="match status" value="1"/>
</dbReference>
<dbReference type="KEGG" id="gsl:Gasu_25960"/>
<evidence type="ECO:0000256" key="1">
    <source>
        <dbReference type="ARBA" id="ARBA00022737"/>
    </source>
</evidence>
<dbReference type="PANTHER" id="PTHR19316">
    <property type="entry name" value="PROTEIN FOLDING REGULATOR"/>
    <property type="match status" value="1"/>
</dbReference>
<dbReference type="InterPro" id="IPR013918">
    <property type="entry name" value="Nucleotide_exch_fac_Fes1"/>
</dbReference>
<dbReference type="OMA" id="EDINCAI"/>
<name>M2XIS8_GALSU</name>
<keyword evidence="1" id="KW-0677">Repeat</keyword>
<dbReference type="InterPro" id="IPR050693">
    <property type="entry name" value="Hsp70_NEF-Inhibitors"/>
</dbReference>
<protein>
    <submittedName>
        <fullName evidence="5">HSP7-interacting protein</fullName>
    </submittedName>
</protein>